<evidence type="ECO:0000313" key="4">
    <source>
        <dbReference type="Proteomes" id="UP000285013"/>
    </source>
</evidence>
<evidence type="ECO:0000313" key="5">
    <source>
        <dbReference type="Proteomes" id="UP000291191"/>
    </source>
</evidence>
<protein>
    <submittedName>
        <fullName evidence="3">Uncharacterized protein</fullName>
    </submittedName>
</protein>
<dbReference type="OrthoDB" id="1099207at2"/>
<dbReference type="GeneID" id="26161697"/>
<reference evidence="2 4" key="1">
    <citation type="submission" date="2018-08" db="EMBL/GenBank/DDBJ databases">
        <title>A genome reference for cultivated species of the human gut microbiota.</title>
        <authorList>
            <person name="Zou Y."/>
            <person name="Xue W."/>
            <person name="Luo G."/>
        </authorList>
    </citation>
    <scope>NUCLEOTIDE SEQUENCE [LARGE SCALE GENOMIC DNA]</scope>
    <source>
        <strain evidence="2 4">AF36-16BH</strain>
    </source>
</reference>
<dbReference type="EMBL" id="QRPE01000012">
    <property type="protein sequence ID" value="RHL92661.1"/>
    <property type="molecule type" value="Genomic_DNA"/>
</dbReference>
<evidence type="ECO:0000256" key="1">
    <source>
        <dbReference type="SAM" id="SignalP"/>
    </source>
</evidence>
<sequence length="1072" mass="118538">MNKKFLSAILFGALMIGSTGTFTSCKDYDDDIKDLQGQIDANKTAIDQINALINSGSVITGVDKTDKGVTVTLSNGNKFELTNGTNGNKGEDGKPGSVVTIGENGNWFIDNVDTGKPSRGASGSAGTSASTIYYVPGTSGDEKGVWVKVTVAADGTETREATSNTWLPAGTITAVADDNTITLFNVSGVDGGKVVLARSNSFLSSLSYMTTNINEDLGKVAFFPVIGYDYASWENSPIYEHNSSKKDTKEDAKYITMYEGWLNMNYKVNPATISKDAFTVLGFDHGKAYTTRAIAQELTIGTWGLNDGTLSVPIKGLQMMHYGNLFDDPLVKNGGKGIEQKDKFGNQVDELALQVKNSKESAAADGVVTSEYITMKRMVVEQEDVMIGLNKDINLDKAVTLNRDLHRMYQLAWSADKKNTYKADLAVNINVPFDGITDLSEYLEEYAIRIHTNTGYDKGKGINELDGKNSEWQATLTELGFDKLSLEYAIEPYTKAQVDQSEGAEIYDKEEVMKYLVLDGSKISFHKENTASIGREPMIKVSLYAGEGDNKLLVMTKLLKLKVVRNIQQDKLPIALDHLKDQILPCQPFDGENTLGGYIDMDKVFNALNMSKEQFVNTYIRLATDWWNYQRGTLVIKKDGKILDADHANAVYMNIQNVEWYEDGTYQNNRLPLYIKPYALPGLYTVEITYETKSTEAAYKQVVITDEFRIDYPETSLTYNPNMWNGTENMLVYGHATNNSDYDNPLVMEGYLENGFTKYTGSSCPKATSTLHFEIITDNSTEGQYNKANFYADGAWRVTIAEVTDGTGAVKHQIKLDDTWDATAGKYGNFKYAKMVNKNIKVRAYSIFNGILDCPNHDATTPVCGTAKAHKAGCVNNATNSAIFDVKFVNPVAFADYTNDKWYLIDKAPSTTEYGYQVPLYRLFRIYDTHKSTTNGIIWEPTQQQGWWEQGSNKDKVGVGLRTLHGLKITYVVDIAKNKVLADDGVLTNVRVDGLSLQNGKVESEGPGILTWVNSGDAVISAQPIVVTIKAYYGWAPTDYTEHNVTVQVYPADKERPATLPTPGIVTDGTKY</sequence>
<reference evidence="3 5" key="2">
    <citation type="journal article" date="2019" name="Science, e1252229">
        <title>Invertible promoters mediate bacterial phase variation, antibiotic resistance, and host adaptation in the gut.</title>
        <authorList>
            <person name="Jiang X."/>
            <person name="Hall A.B."/>
            <person name="Arthur T.D."/>
            <person name="Plichta D.R."/>
            <person name="Covington C.T."/>
            <person name="Poyet M."/>
            <person name="Crothers J."/>
            <person name="Moses P.L."/>
            <person name="Tolonen A.C."/>
            <person name="Vlamakis H."/>
            <person name="Alm E.J."/>
            <person name="Xavier R.J."/>
        </authorList>
    </citation>
    <scope>NUCLEOTIDE SEQUENCE [LARGE SCALE GENOMIC DNA]</scope>
    <source>
        <strain evidence="3">Bf_0095</strain>
        <strain evidence="5">bf_0095</strain>
    </source>
</reference>
<keyword evidence="1" id="KW-0732">Signal</keyword>
<dbReference type="EMBL" id="RCXO01000062">
    <property type="protein sequence ID" value="RYT72079.1"/>
    <property type="molecule type" value="Genomic_DNA"/>
</dbReference>
<accession>A0A3E4KTU7</accession>
<comment type="caution">
    <text evidence="3">The sequence shown here is derived from an EMBL/GenBank/DDBJ whole genome shotgun (WGS) entry which is preliminary data.</text>
</comment>
<dbReference type="RefSeq" id="WP_007667020.1">
    <property type="nucleotide sequence ID" value="NZ_BAABZC010000005.1"/>
</dbReference>
<feature type="chain" id="PRO_5044592929" evidence="1">
    <location>
        <begin position="24"/>
        <end position="1072"/>
    </location>
</feature>
<feature type="signal peptide" evidence="1">
    <location>
        <begin position="1"/>
        <end position="23"/>
    </location>
</feature>
<evidence type="ECO:0000313" key="3">
    <source>
        <dbReference type="EMBL" id="RYT72079.1"/>
    </source>
</evidence>
<proteinExistence type="predicted"/>
<organism evidence="3 5">
    <name type="scientific">Bacteroides intestinalis</name>
    <dbReference type="NCBI Taxonomy" id="329854"/>
    <lineage>
        <taxon>Bacteria</taxon>
        <taxon>Pseudomonadati</taxon>
        <taxon>Bacteroidota</taxon>
        <taxon>Bacteroidia</taxon>
        <taxon>Bacteroidales</taxon>
        <taxon>Bacteroidaceae</taxon>
        <taxon>Bacteroides</taxon>
    </lineage>
</organism>
<dbReference type="AlphaFoldDB" id="A0A3E4KTU7"/>
<evidence type="ECO:0000313" key="2">
    <source>
        <dbReference type="EMBL" id="RHL92661.1"/>
    </source>
</evidence>
<dbReference type="Proteomes" id="UP000291191">
    <property type="component" value="Unassembled WGS sequence"/>
</dbReference>
<gene>
    <name evidence="2" type="ORF">DWZ95_11715</name>
    <name evidence="3" type="ORF">EAJ06_23670</name>
</gene>
<dbReference type="PROSITE" id="PS51257">
    <property type="entry name" value="PROKAR_LIPOPROTEIN"/>
    <property type="match status" value="1"/>
</dbReference>
<dbReference type="Proteomes" id="UP000285013">
    <property type="component" value="Unassembled WGS sequence"/>
</dbReference>
<keyword evidence="5" id="KW-1185">Reference proteome</keyword>
<name>A0A3E4KTU7_9BACE</name>